<evidence type="ECO:0000313" key="3">
    <source>
        <dbReference type="Proteomes" id="UP000178893"/>
    </source>
</evidence>
<keyword evidence="1" id="KW-1133">Transmembrane helix</keyword>
<dbReference type="Gene3D" id="1.10.3730.20">
    <property type="match status" value="1"/>
</dbReference>
<sequence>MNKITISLIITVILALVGVIGDFFIKLAGEGKKFIELKWFIIGFLIYAATAFGWFFVMKNIKLSTLSVFYAVSTVLFLTLISVFYFKEPLNIYEIIGIILAITSIVLLGKLA</sequence>
<feature type="transmembrane region" description="Helical" evidence="1">
    <location>
        <begin position="92"/>
        <end position="111"/>
    </location>
</feature>
<name>A0A1G2DXK3_9BACT</name>
<proteinExistence type="predicted"/>
<feature type="transmembrane region" description="Helical" evidence="1">
    <location>
        <begin position="37"/>
        <end position="57"/>
    </location>
</feature>
<accession>A0A1G2DXK3</accession>
<dbReference type="EMBL" id="MHLW01000005">
    <property type="protein sequence ID" value="OGZ18295.1"/>
    <property type="molecule type" value="Genomic_DNA"/>
</dbReference>
<protein>
    <recommendedName>
        <fullName evidence="4">EamA domain-containing protein</fullName>
    </recommendedName>
</protein>
<dbReference type="SUPFAM" id="SSF103481">
    <property type="entry name" value="Multidrug resistance efflux transporter EmrE"/>
    <property type="match status" value="1"/>
</dbReference>
<feature type="transmembrane region" description="Helical" evidence="1">
    <location>
        <begin position="63"/>
        <end position="85"/>
    </location>
</feature>
<keyword evidence="1" id="KW-0472">Membrane</keyword>
<evidence type="ECO:0000313" key="2">
    <source>
        <dbReference type="EMBL" id="OGZ18295.1"/>
    </source>
</evidence>
<dbReference type="Proteomes" id="UP000178893">
    <property type="component" value="Unassembled WGS sequence"/>
</dbReference>
<feature type="transmembrane region" description="Helical" evidence="1">
    <location>
        <begin position="6"/>
        <end position="25"/>
    </location>
</feature>
<organism evidence="2 3">
    <name type="scientific">Candidatus Nealsonbacteria bacterium RBG_13_37_56</name>
    <dbReference type="NCBI Taxonomy" id="1801661"/>
    <lineage>
        <taxon>Bacteria</taxon>
        <taxon>Candidatus Nealsoniibacteriota</taxon>
    </lineage>
</organism>
<dbReference type="AlphaFoldDB" id="A0A1G2DXK3"/>
<reference evidence="2 3" key="1">
    <citation type="journal article" date="2016" name="Nat. Commun.">
        <title>Thousands of microbial genomes shed light on interconnected biogeochemical processes in an aquifer system.</title>
        <authorList>
            <person name="Anantharaman K."/>
            <person name="Brown C.T."/>
            <person name="Hug L.A."/>
            <person name="Sharon I."/>
            <person name="Castelle C.J."/>
            <person name="Probst A.J."/>
            <person name="Thomas B.C."/>
            <person name="Singh A."/>
            <person name="Wilkins M.J."/>
            <person name="Karaoz U."/>
            <person name="Brodie E.L."/>
            <person name="Williams K.H."/>
            <person name="Hubbard S.S."/>
            <person name="Banfield J.F."/>
        </authorList>
    </citation>
    <scope>NUCLEOTIDE SEQUENCE [LARGE SCALE GENOMIC DNA]</scope>
</reference>
<evidence type="ECO:0008006" key="4">
    <source>
        <dbReference type="Google" id="ProtNLM"/>
    </source>
</evidence>
<dbReference type="InterPro" id="IPR037185">
    <property type="entry name" value="EmrE-like"/>
</dbReference>
<comment type="caution">
    <text evidence="2">The sequence shown here is derived from an EMBL/GenBank/DDBJ whole genome shotgun (WGS) entry which is preliminary data.</text>
</comment>
<gene>
    <name evidence="2" type="ORF">A2V72_00815</name>
</gene>
<evidence type="ECO:0000256" key="1">
    <source>
        <dbReference type="SAM" id="Phobius"/>
    </source>
</evidence>
<keyword evidence="1" id="KW-0812">Transmembrane</keyword>